<name>A0A0K2TW72_LEPSM</name>
<dbReference type="EMBL" id="HACA01012724">
    <property type="protein sequence ID" value="CDW30085.1"/>
    <property type="molecule type" value="Transcribed_RNA"/>
</dbReference>
<evidence type="ECO:0000313" key="2">
    <source>
        <dbReference type="EMBL" id="CDW30085.1"/>
    </source>
</evidence>
<keyword evidence="1" id="KW-0472">Membrane</keyword>
<reference evidence="2" key="1">
    <citation type="submission" date="2014-05" db="EMBL/GenBank/DDBJ databases">
        <authorList>
            <person name="Chronopoulou M."/>
        </authorList>
    </citation>
    <scope>NUCLEOTIDE SEQUENCE</scope>
    <source>
        <tissue evidence="2">Whole organism</tissue>
    </source>
</reference>
<feature type="transmembrane region" description="Helical" evidence="1">
    <location>
        <begin position="6"/>
        <end position="24"/>
    </location>
</feature>
<keyword evidence="1" id="KW-1133">Transmembrane helix</keyword>
<keyword evidence="1" id="KW-0812">Transmembrane</keyword>
<protein>
    <submittedName>
        <fullName evidence="2">Uncharacterized protein</fullName>
    </submittedName>
</protein>
<sequence>FLYSIFVFFRYFLIIACLTSCLFAKRGLILLTSSAFNLMITIKACIEFRMIPFNTTTKVYGVVSSGLILLL</sequence>
<proteinExistence type="predicted"/>
<dbReference type="AlphaFoldDB" id="A0A0K2TW72"/>
<feature type="non-terminal residue" evidence="2">
    <location>
        <position position="1"/>
    </location>
</feature>
<organism evidence="2">
    <name type="scientific">Lepeophtheirus salmonis</name>
    <name type="common">Salmon louse</name>
    <name type="synonym">Caligus salmonis</name>
    <dbReference type="NCBI Taxonomy" id="72036"/>
    <lineage>
        <taxon>Eukaryota</taxon>
        <taxon>Metazoa</taxon>
        <taxon>Ecdysozoa</taxon>
        <taxon>Arthropoda</taxon>
        <taxon>Crustacea</taxon>
        <taxon>Multicrustacea</taxon>
        <taxon>Hexanauplia</taxon>
        <taxon>Copepoda</taxon>
        <taxon>Siphonostomatoida</taxon>
        <taxon>Caligidae</taxon>
        <taxon>Lepeophtheirus</taxon>
    </lineage>
</organism>
<accession>A0A0K2TW72</accession>
<evidence type="ECO:0000256" key="1">
    <source>
        <dbReference type="SAM" id="Phobius"/>
    </source>
</evidence>